<evidence type="ECO:0000313" key="1">
    <source>
        <dbReference type="Proteomes" id="UP000887579"/>
    </source>
</evidence>
<sequence>MQKKLGSFRTKGVHLNLESTLDKSRKFLMSYKDPWQADPMTSLSEDLDARPYRLWHKCIAEFVGTLVFIYVGTMNGINGSASGLVGAALAHGFTIFAMVSSLGPISGGHFNPSVSLAITLAGKLNPMHLPFYVMSQILGGFVGALLSRASSLGDAYSVGLGGATLMGDGITWEHGLITEIMLTAILNHVILLTAVDTSSNVLAPLAIGLTLALDVCAGGAVTGASMNPARSLGPNIAAALFVDFDRRRNPFMLTTYLTARSLWSYHWIYYAGPIVGATLAAGLYRLFLGRNKNRLL</sequence>
<dbReference type="WBParaSite" id="ES5_v2.g12471.t1">
    <property type="protein sequence ID" value="ES5_v2.g12471.t1"/>
    <property type="gene ID" value="ES5_v2.g12471"/>
</dbReference>
<name>A0AC34F5Z3_9BILA</name>
<accession>A0AC34F5Z3</accession>
<organism evidence="1 2">
    <name type="scientific">Panagrolaimus sp. ES5</name>
    <dbReference type="NCBI Taxonomy" id="591445"/>
    <lineage>
        <taxon>Eukaryota</taxon>
        <taxon>Metazoa</taxon>
        <taxon>Ecdysozoa</taxon>
        <taxon>Nematoda</taxon>
        <taxon>Chromadorea</taxon>
        <taxon>Rhabditida</taxon>
        <taxon>Tylenchina</taxon>
        <taxon>Panagrolaimomorpha</taxon>
        <taxon>Panagrolaimoidea</taxon>
        <taxon>Panagrolaimidae</taxon>
        <taxon>Panagrolaimus</taxon>
    </lineage>
</organism>
<reference evidence="2" key="1">
    <citation type="submission" date="2022-11" db="UniProtKB">
        <authorList>
            <consortium name="WormBaseParasite"/>
        </authorList>
    </citation>
    <scope>IDENTIFICATION</scope>
</reference>
<dbReference type="Proteomes" id="UP000887579">
    <property type="component" value="Unplaced"/>
</dbReference>
<protein>
    <submittedName>
        <fullName evidence="2">Aquaporin</fullName>
    </submittedName>
</protein>
<proteinExistence type="predicted"/>
<evidence type="ECO:0000313" key="2">
    <source>
        <dbReference type="WBParaSite" id="ES5_v2.g12471.t1"/>
    </source>
</evidence>